<evidence type="ECO:0000256" key="2">
    <source>
        <dbReference type="ARBA" id="ARBA00023295"/>
    </source>
</evidence>
<keyword evidence="2" id="KW-0326">Glycosidase</keyword>
<evidence type="ECO:0000256" key="1">
    <source>
        <dbReference type="ARBA" id="ARBA00022801"/>
    </source>
</evidence>
<comment type="caution">
    <text evidence="5">The sequence shown here is derived from an EMBL/GenBank/DDBJ whole genome shotgun (WGS) entry which is preliminary data.</text>
</comment>
<dbReference type="Gene3D" id="3.20.20.80">
    <property type="entry name" value="Glycosidases"/>
    <property type="match status" value="1"/>
</dbReference>
<protein>
    <recommendedName>
        <fullName evidence="4">Beta-hexosaminidase bacterial type N-terminal domain-containing protein</fullName>
    </recommendedName>
</protein>
<feature type="domain" description="Beta-hexosaminidase bacterial type N-terminal" evidence="4">
    <location>
        <begin position="32"/>
        <end position="183"/>
    </location>
</feature>
<dbReference type="GO" id="GO:0016798">
    <property type="term" value="F:hydrolase activity, acting on glycosyl bonds"/>
    <property type="evidence" value="ECO:0007669"/>
    <property type="project" value="UniProtKB-KW"/>
</dbReference>
<organism evidence="5 6">
    <name type="scientific">Hermanssonia centrifuga</name>
    <dbReference type="NCBI Taxonomy" id="98765"/>
    <lineage>
        <taxon>Eukaryota</taxon>
        <taxon>Fungi</taxon>
        <taxon>Dikarya</taxon>
        <taxon>Basidiomycota</taxon>
        <taxon>Agaricomycotina</taxon>
        <taxon>Agaricomycetes</taxon>
        <taxon>Polyporales</taxon>
        <taxon>Meruliaceae</taxon>
        <taxon>Hermanssonia</taxon>
    </lineage>
</organism>
<keyword evidence="1" id="KW-0378">Hydrolase</keyword>
<dbReference type="Pfam" id="PF02838">
    <property type="entry name" value="Glyco_hydro_20b"/>
    <property type="match status" value="1"/>
</dbReference>
<dbReference type="SUPFAM" id="SSF51445">
    <property type="entry name" value="(Trans)glycosidases"/>
    <property type="match status" value="1"/>
</dbReference>
<evidence type="ECO:0000313" key="5">
    <source>
        <dbReference type="EMBL" id="PSR76687.1"/>
    </source>
</evidence>
<keyword evidence="3" id="KW-0732">Signal</keyword>
<dbReference type="InterPro" id="IPR052764">
    <property type="entry name" value="GH20_Enzymes"/>
</dbReference>
<feature type="signal peptide" evidence="3">
    <location>
        <begin position="1"/>
        <end position="25"/>
    </location>
</feature>
<dbReference type="Gene3D" id="3.30.379.10">
    <property type="entry name" value="Chitobiase/beta-hexosaminidase domain 2-like"/>
    <property type="match status" value="1"/>
</dbReference>
<dbReference type="InterPro" id="IPR015882">
    <property type="entry name" value="HEX_bac_N"/>
</dbReference>
<dbReference type="AlphaFoldDB" id="A0A2R6NU37"/>
<gene>
    <name evidence="5" type="ORF">PHLCEN_2v8284</name>
</gene>
<reference evidence="5 6" key="1">
    <citation type="submission" date="2018-02" db="EMBL/GenBank/DDBJ databases">
        <title>Genome sequence of the basidiomycete white-rot fungus Phlebia centrifuga.</title>
        <authorList>
            <person name="Granchi Z."/>
            <person name="Peng M."/>
            <person name="de Vries R.P."/>
            <person name="Hilden K."/>
            <person name="Makela M.R."/>
            <person name="Grigoriev I."/>
            <person name="Riley R."/>
        </authorList>
    </citation>
    <scope>NUCLEOTIDE SEQUENCE [LARGE SCALE GENOMIC DNA]</scope>
    <source>
        <strain evidence="5 6">FBCC195</strain>
    </source>
</reference>
<keyword evidence="6" id="KW-1185">Reference proteome</keyword>
<evidence type="ECO:0000256" key="3">
    <source>
        <dbReference type="SAM" id="SignalP"/>
    </source>
</evidence>
<dbReference type="InterPro" id="IPR017853">
    <property type="entry name" value="GH"/>
</dbReference>
<dbReference type="PANTHER" id="PTHR43678:SF1">
    <property type="entry name" value="BETA-N-ACETYLHEXOSAMINIDASE"/>
    <property type="match status" value="1"/>
</dbReference>
<feature type="chain" id="PRO_5015304179" description="Beta-hexosaminidase bacterial type N-terminal domain-containing protein" evidence="3">
    <location>
        <begin position="26"/>
        <end position="591"/>
    </location>
</feature>
<evidence type="ECO:0000259" key="4">
    <source>
        <dbReference type="Pfam" id="PF02838"/>
    </source>
</evidence>
<evidence type="ECO:0000313" key="6">
    <source>
        <dbReference type="Proteomes" id="UP000186601"/>
    </source>
</evidence>
<dbReference type="InterPro" id="IPR029018">
    <property type="entry name" value="Hex-like_dom2"/>
</dbReference>
<dbReference type="OrthoDB" id="428480at2759"/>
<sequence>MVRLNLLGFLVLSLRAILDASSASAQSNVVLPPLVPAVHSFQPASHGSFQLSGSLSILVDENFASATVDSGLTLIPPPLESFAQTFAADLQEIFPRLSTKVSIVNEATLKKSSDFVFLTISPQSNYTLASGQSTTEGYEMDVSSTGVRIIGGGAKGAFWGTRTLLQGFALSRGQFPNGVVRDQPDWQTRGIMLEQVSIGADEYDADLADDYNDFVNTMSDFIQQEANKTIRIWSTSEPSNTTSVSKAIIKQHWEFFEGDPYELIRAGYNVINSEDSIHYIVMKQPQPDSYPQRLNQSRLWDGANVNTGGIWDPHIFDRGNASNNPNIAEPRLKGSIIAHQAVWNDHGPNASTPLEAFYAFKKGLPVIAAANWQAASRPNHLTHAQFLLAYPTLEATAPGQNLDRRVQSKGDVVIKYQVPERLPGKSAVPDLSGNGYDASFENGILRTPLGSKGHDYTLMISASSVQTSGTLLAGPDSAFGFTESANGPTLAFTSSNIVYPLFNYTLPTVSVSSSREIILSGTENRTSAWVDGCYVGDFLIGIDGTTTYEPMAFVAPIEQIGGQDSGVETFTLWNGLQDVSQITESNTKACT</sequence>
<accession>A0A2R6NU37</accession>
<dbReference type="SUPFAM" id="SSF55545">
    <property type="entry name" value="beta-N-acetylhexosaminidase-like domain"/>
    <property type="match status" value="1"/>
</dbReference>
<dbReference type="STRING" id="98765.A0A2R6NU37"/>
<proteinExistence type="predicted"/>
<dbReference type="EMBL" id="MLYV02000837">
    <property type="protein sequence ID" value="PSR76687.1"/>
    <property type="molecule type" value="Genomic_DNA"/>
</dbReference>
<dbReference type="Proteomes" id="UP000186601">
    <property type="component" value="Unassembled WGS sequence"/>
</dbReference>
<dbReference type="PANTHER" id="PTHR43678">
    <property type="entry name" value="PUTATIVE (AFU_ORTHOLOGUE AFUA_2G00640)-RELATED"/>
    <property type="match status" value="1"/>
</dbReference>
<name>A0A2R6NU37_9APHY</name>